<dbReference type="InterPro" id="IPR011335">
    <property type="entry name" value="Restrct_endonuc-II-like"/>
</dbReference>
<dbReference type="GO" id="GO:0009036">
    <property type="term" value="F:type II site-specific deoxyribonuclease activity"/>
    <property type="evidence" value="ECO:0007669"/>
    <property type="project" value="InterPro"/>
</dbReference>
<dbReference type="GO" id="GO:0003677">
    <property type="term" value="F:DNA binding"/>
    <property type="evidence" value="ECO:0007669"/>
    <property type="project" value="InterPro"/>
</dbReference>
<dbReference type="Gene3D" id="3.40.91.20">
    <property type="match status" value="1"/>
</dbReference>
<evidence type="ECO:0008006" key="3">
    <source>
        <dbReference type="Google" id="ProtNLM"/>
    </source>
</evidence>
<dbReference type="SUPFAM" id="SSF52980">
    <property type="entry name" value="Restriction endonuclease-like"/>
    <property type="match status" value="1"/>
</dbReference>
<evidence type="ECO:0000313" key="1">
    <source>
        <dbReference type="EMBL" id="MBC1457897.1"/>
    </source>
</evidence>
<reference evidence="1 2" key="1">
    <citation type="submission" date="2020-03" db="EMBL/GenBank/DDBJ databases">
        <title>Soil Listeria distribution.</title>
        <authorList>
            <person name="Liao J."/>
            <person name="Wiedmann M."/>
        </authorList>
    </citation>
    <scope>NUCLEOTIDE SEQUENCE [LARGE SCALE GENOMIC DNA]</scope>
    <source>
        <strain evidence="1 2">FSL L7-1614</strain>
    </source>
</reference>
<dbReference type="AlphaFoldDB" id="A0A841YZB2"/>
<name>A0A841YZB2_9LIST</name>
<gene>
    <name evidence="1" type="ORF">HB850_09010</name>
</gene>
<sequence>MKISKTYSHNFADLIIRGKNLEKELFDIFDLPTIRAEKKIAPTLKENVRNRLSTCGWTMDPQINIAYNPTINAMKFGVGLMLQTGNITRAFYDLLKFQAMKENSRIECSIMAVPTVQTSRELGSNIANFERITNEIQLYRNIISVPVLIVGIDD</sequence>
<dbReference type="Proteomes" id="UP000569903">
    <property type="component" value="Unassembled WGS sequence"/>
</dbReference>
<dbReference type="GO" id="GO:0009307">
    <property type="term" value="P:DNA restriction-modification system"/>
    <property type="evidence" value="ECO:0007669"/>
    <property type="project" value="InterPro"/>
</dbReference>
<evidence type="ECO:0000313" key="2">
    <source>
        <dbReference type="Proteomes" id="UP000569903"/>
    </source>
</evidence>
<dbReference type="EMBL" id="JAARQN010000006">
    <property type="protein sequence ID" value="MBC1457897.1"/>
    <property type="molecule type" value="Genomic_DNA"/>
</dbReference>
<dbReference type="InterPro" id="IPR011338">
    <property type="entry name" value="BamHI/BglII/BstY"/>
</dbReference>
<accession>A0A841YZB2</accession>
<organism evidence="1 2">
    <name type="scientific">Listeria newyorkensis</name>
    <dbReference type="NCBI Taxonomy" id="1497681"/>
    <lineage>
        <taxon>Bacteria</taxon>
        <taxon>Bacillati</taxon>
        <taxon>Bacillota</taxon>
        <taxon>Bacilli</taxon>
        <taxon>Bacillales</taxon>
        <taxon>Listeriaceae</taxon>
        <taxon>Listeria</taxon>
    </lineage>
</organism>
<dbReference type="RefSeq" id="WP_185389147.1">
    <property type="nucleotide sequence ID" value="NZ_JAARQN010000006.1"/>
</dbReference>
<protein>
    <recommendedName>
        <fullName evidence="3">Restriction endonuclease BglII</fullName>
    </recommendedName>
</protein>
<dbReference type="InterPro" id="IPR015278">
    <property type="entry name" value="BglII-like"/>
</dbReference>
<dbReference type="Pfam" id="PF09195">
    <property type="entry name" value="Endonuc-BglII"/>
    <property type="match status" value="1"/>
</dbReference>
<proteinExistence type="predicted"/>
<comment type="caution">
    <text evidence="1">The sequence shown here is derived from an EMBL/GenBank/DDBJ whole genome shotgun (WGS) entry which is preliminary data.</text>
</comment>
<dbReference type="GO" id="GO:0000287">
    <property type="term" value="F:magnesium ion binding"/>
    <property type="evidence" value="ECO:0007669"/>
    <property type="project" value="InterPro"/>
</dbReference>